<dbReference type="EMBL" id="CP031165">
    <property type="protein sequence ID" value="AXV08914.1"/>
    <property type="molecule type" value="Genomic_DNA"/>
</dbReference>
<organism evidence="2 3">
    <name type="scientific">Euzebya pacifica</name>
    <dbReference type="NCBI Taxonomy" id="1608957"/>
    <lineage>
        <taxon>Bacteria</taxon>
        <taxon>Bacillati</taxon>
        <taxon>Actinomycetota</taxon>
        <taxon>Nitriliruptoria</taxon>
        <taxon>Euzebyales</taxon>
    </lineage>
</organism>
<dbReference type="Proteomes" id="UP000264006">
    <property type="component" value="Chromosome"/>
</dbReference>
<proteinExistence type="predicted"/>
<feature type="region of interest" description="Disordered" evidence="1">
    <location>
        <begin position="349"/>
        <end position="373"/>
    </location>
</feature>
<dbReference type="KEGG" id="euz:DVS28_a4248"/>
<evidence type="ECO:0000313" key="3">
    <source>
        <dbReference type="Proteomes" id="UP000264006"/>
    </source>
</evidence>
<name>A0A346Y367_9ACTN</name>
<keyword evidence="3" id="KW-1185">Reference proteome</keyword>
<sequence>MTDLIEIDDVDVQERFFEEGWTDGLPIVPPTPDRVLDMMLAAGVTDPDDVLGTVPQRGIAVTVEKAAINAVMAGCKPEYFPIVIAGVSAMLDPAFNAHTATTSTGGAAICTIVSGPMAREVGMNGTHNALGSGNRANATIGRTLRLVASNVLGAKSGGLDGSSMGHPGKYTLCFAEDPPRSPWQPLAADLGFAPDDTVVTVVPSEGPRQVANHLVEDPERLLLTFAAAMKVPSNFVSGKGGQGVVVLGHEHQLAVVEAGWSRRDVQEFLAEASRITPDELLAAGIDLPEGSSHDLVPGADGKLATVPTPDDVFVVTAGGAGAGWSAYIPSWAPVDVALARAVSRRVRPPGEALPDCGPDGCEVTLPPVGEERP</sequence>
<reference evidence="2 3" key="1">
    <citation type="submission" date="2018-09" db="EMBL/GenBank/DDBJ databases">
        <title>Complete genome sequence of Euzebya sp. DY32-46 isolated from seawater of Pacific Ocean.</title>
        <authorList>
            <person name="Xu L."/>
            <person name="Wu Y.-H."/>
            <person name="Xu X.-W."/>
        </authorList>
    </citation>
    <scope>NUCLEOTIDE SEQUENCE [LARGE SCALE GENOMIC DNA]</scope>
    <source>
        <strain evidence="2 3">DY32-46</strain>
    </source>
</reference>
<accession>A0A346Y367</accession>
<protein>
    <recommendedName>
        <fullName evidence="4">Thioredoxin</fullName>
    </recommendedName>
</protein>
<evidence type="ECO:0000313" key="2">
    <source>
        <dbReference type="EMBL" id="AXV08914.1"/>
    </source>
</evidence>
<dbReference type="AlphaFoldDB" id="A0A346Y367"/>
<evidence type="ECO:0000256" key="1">
    <source>
        <dbReference type="SAM" id="MobiDB-lite"/>
    </source>
</evidence>
<dbReference type="RefSeq" id="WP_164710846.1">
    <property type="nucleotide sequence ID" value="NZ_CP031165.1"/>
</dbReference>
<gene>
    <name evidence="2" type="ORF">DVS28_a4248</name>
</gene>
<evidence type="ECO:0008006" key="4">
    <source>
        <dbReference type="Google" id="ProtNLM"/>
    </source>
</evidence>